<organism evidence="2 3">
    <name type="scientific">Paenibacillus artemisiicola</name>
    <dbReference type="NCBI Taxonomy" id="1172618"/>
    <lineage>
        <taxon>Bacteria</taxon>
        <taxon>Bacillati</taxon>
        <taxon>Bacillota</taxon>
        <taxon>Bacilli</taxon>
        <taxon>Bacillales</taxon>
        <taxon>Paenibacillaceae</taxon>
        <taxon>Paenibacillus</taxon>
    </lineage>
</organism>
<reference evidence="2 3" key="1">
    <citation type="submission" date="2021-03" db="EMBL/GenBank/DDBJ databases">
        <title>Paenibacillus artemisicola MWE-103 whole genome sequence.</title>
        <authorList>
            <person name="Ham Y.J."/>
        </authorList>
    </citation>
    <scope>NUCLEOTIDE SEQUENCE [LARGE SCALE GENOMIC DNA]</scope>
    <source>
        <strain evidence="2 3">MWE-103</strain>
    </source>
</reference>
<gene>
    <name evidence="2" type="ORF">I8J29_24405</name>
</gene>
<sequence length="190" mass="21364">MKRKFAVAMALGACIILLGCAAALALHDRRHADDGVYRQVVNRQGYELDLVQRSVPIRLTLEPAWMREAKAWGIRLAESRQTAFVLERTAFLNGGMTFTVSIRPAMDRSAGMFLSNQVFEEGGGYHYYAQAPLWQIYDRNGRKLDIDVIAAGQGDRQFSFTLSNEETEPWYAQGLVVEYDGIVAYAYAKT</sequence>
<dbReference type="RefSeq" id="WP_208850037.1">
    <property type="nucleotide sequence ID" value="NZ_JAGGDJ010000032.1"/>
</dbReference>
<dbReference type="EMBL" id="JAGGDJ010000032">
    <property type="protein sequence ID" value="MBO7747331.1"/>
    <property type="molecule type" value="Genomic_DNA"/>
</dbReference>
<feature type="chain" id="PRO_5046699679" evidence="1">
    <location>
        <begin position="26"/>
        <end position="190"/>
    </location>
</feature>
<keyword evidence="1" id="KW-0732">Signal</keyword>
<dbReference type="Proteomes" id="UP000670947">
    <property type="component" value="Unassembled WGS sequence"/>
</dbReference>
<feature type="signal peptide" evidence="1">
    <location>
        <begin position="1"/>
        <end position="25"/>
    </location>
</feature>
<dbReference type="PROSITE" id="PS51257">
    <property type="entry name" value="PROKAR_LIPOPROTEIN"/>
    <property type="match status" value="1"/>
</dbReference>
<proteinExistence type="predicted"/>
<keyword evidence="3" id="KW-1185">Reference proteome</keyword>
<comment type="caution">
    <text evidence="2">The sequence shown here is derived from an EMBL/GenBank/DDBJ whole genome shotgun (WGS) entry which is preliminary data.</text>
</comment>
<name>A0ABS3WG68_9BACL</name>
<evidence type="ECO:0000256" key="1">
    <source>
        <dbReference type="SAM" id="SignalP"/>
    </source>
</evidence>
<evidence type="ECO:0000313" key="3">
    <source>
        <dbReference type="Proteomes" id="UP000670947"/>
    </source>
</evidence>
<protein>
    <submittedName>
        <fullName evidence="2">Uncharacterized protein</fullName>
    </submittedName>
</protein>
<accession>A0ABS3WG68</accession>
<evidence type="ECO:0000313" key="2">
    <source>
        <dbReference type="EMBL" id="MBO7747331.1"/>
    </source>
</evidence>